<dbReference type="AlphaFoldDB" id="A0A4R4W8F7"/>
<dbReference type="SUPFAM" id="SSF53335">
    <property type="entry name" value="S-adenosyl-L-methionine-dependent methyltransferases"/>
    <property type="match status" value="1"/>
</dbReference>
<dbReference type="InterPro" id="IPR013216">
    <property type="entry name" value="Methyltransf_11"/>
</dbReference>
<comment type="caution">
    <text evidence="2">The sequence shown here is derived from an EMBL/GenBank/DDBJ whole genome shotgun (WGS) entry which is preliminary data.</text>
</comment>
<keyword evidence="3" id="KW-1185">Reference proteome</keyword>
<dbReference type="RefSeq" id="WP_132327273.1">
    <property type="nucleotide sequence ID" value="NZ_SMKR01000273.1"/>
</dbReference>
<sequence>MRARYDGVADYYATGWTDDLDDPVTAALLDLLGEVNGQRVLDVACGHGRISRGLARTGASVVGVDLSPAMLAKADEREGREALGIRYLHADAADPDLLRGETYDAAVCSMGLSDIDDLDGTLANIHRLLRTGGTFAFCILHPCFPGVEGVSGAWPSDSTYYDERYWRADGALSTLRQQVGANHRTLSTYLNTLQHNGPTLTRTAE</sequence>
<evidence type="ECO:0000259" key="1">
    <source>
        <dbReference type="Pfam" id="PF08241"/>
    </source>
</evidence>
<dbReference type="CDD" id="cd02440">
    <property type="entry name" value="AdoMet_MTases"/>
    <property type="match status" value="1"/>
</dbReference>
<dbReference type="OrthoDB" id="5566900at2"/>
<feature type="non-terminal residue" evidence="2">
    <location>
        <position position="205"/>
    </location>
</feature>
<dbReference type="PANTHER" id="PTHR43861:SF1">
    <property type="entry name" value="TRANS-ACONITATE 2-METHYLTRANSFERASE"/>
    <property type="match status" value="1"/>
</dbReference>
<name>A0A4R4W8F7_9ACTN</name>
<dbReference type="Pfam" id="PF08241">
    <property type="entry name" value="Methyltransf_11"/>
    <property type="match status" value="1"/>
</dbReference>
<evidence type="ECO:0000313" key="3">
    <source>
        <dbReference type="Proteomes" id="UP000295172"/>
    </source>
</evidence>
<dbReference type="Gene3D" id="3.40.50.150">
    <property type="entry name" value="Vaccinia Virus protein VP39"/>
    <property type="match status" value="1"/>
</dbReference>
<dbReference type="PANTHER" id="PTHR43861">
    <property type="entry name" value="TRANS-ACONITATE 2-METHYLTRANSFERASE-RELATED"/>
    <property type="match status" value="1"/>
</dbReference>
<dbReference type="GO" id="GO:0032259">
    <property type="term" value="P:methylation"/>
    <property type="evidence" value="ECO:0007669"/>
    <property type="project" value="UniProtKB-KW"/>
</dbReference>
<feature type="domain" description="Methyltransferase type 11" evidence="1">
    <location>
        <begin position="41"/>
        <end position="137"/>
    </location>
</feature>
<dbReference type="EMBL" id="SMKR01000273">
    <property type="protein sequence ID" value="TDD13307.1"/>
    <property type="molecule type" value="Genomic_DNA"/>
</dbReference>
<gene>
    <name evidence="2" type="ORF">E1218_34685</name>
</gene>
<reference evidence="2 3" key="1">
    <citation type="submission" date="2019-02" db="EMBL/GenBank/DDBJ databases">
        <title>Draft genome sequences of novel Actinobacteria.</title>
        <authorList>
            <person name="Sahin N."/>
            <person name="Ay H."/>
            <person name="Saygin H."/>
        </authorList>
    </citation>
    <scope>NUCLEOTIDE SEQUENCE [LARGE SCALE GENOMIC DNA]</scope>
    <source>
        <strain evidence="2 3">16K104</strain>
    </source>
</reference>
<proteinExistence type="predicted"/>
<dbReference type="GO" id="GO:0008757">
    <property type="term" value="F:S-adenosylmethionine-dependent methyltransferase activity"/>
    <property type="evidence" value="ECO:0007669"/>
    <property type="project" value="InterPro"/>
</dbReference>
<accession>A0A4R4W8F7</accession>
<dbReference type="InterPro" id="IPR029063">
    <property type="entry name" value="SAM-dependent_MTases_sf"/>
</dbReference>
<keyword evidence="2" id="KW-0489">Methyltransferase</keyword>
<protein>
    <submittedName>
        <fullName evidence="2">Class I SAM-dependent methyltransferase</fullName>
    </submittedName>
</protein>
<organism evidence="2 3">
    <name type="scientific">Kribbella turkmenica</name>
    <dbReference type="NCBI Taxonomy" id="2530375"/>
    <lineage>
        <taxon>Bacteria</taxon>
        <taxon>Bacillati</taxon>
        <taxon>Actinomycetota</taxon>
        <taxon>Actinomycetes</taxon>
        <taxon>Propionibacteriales</taxon>
        <taxon>Kribbellaceae</taxon>
        <taxon>Kribbella</taxon>
    </lineage>
</organism>
<keyword evidence="2" id="KW-0808">Transferase</keyword>
<dbReference type="Proteomes" id="UP000295172">
    <property type="component" value="Unassembled WGS sequence"/>
</dbReference>
<evidence type="ECO:0000313" key="2">
    <source>
        <dbReference type="EMBL" id="TDD13307.1"/>
    </source>
</evidence>